<feature type="region of interest" description="Disordered" evidence="1">
    <location>
        <begin position="133"/>
        <end position="164"/>
    </location>
</feature>
<evidence type="ECO:0000313" key="4">
    <source>
        <dbReference type="Proteomes" id="UP000002457"/>
    </source>
</evidence>
<gene>
    <name evidence="3" type="ordered locus">Mpal_1805</name>
</gene>
<feature type="transmembrane region" description="Helical" evidence="2">
    <location>
        <begin position="353"/>
        <end position="381"/>
    </location>
</feature>
<reference evidence="3 4" key="1">
    <citation type="journal article" date="2015" name="Genome Announc.">
        <title>Complete Genome Sequence of Methanosphaerula palustris E1-9CT, a Hydrogenotrophic Methanogen Isolated from a Minerotrophic Fen Peatland.</title>
        <authorList>
            <person name="Cadillo-Quiroz H."/>
            <person name="Browne P."/>
            <person name="Kyrpides N."/>
            <person name="Woyke T."/>
            <person name="Goodwin L."/>
            <person name="Detter C."/>
            <person name="Yavitt J.B."/>
            <person name="Zinder S.H."/>
        </authorList>
    </citation>
    <scope>NUCLEOTIDE SEQUENCE [LARGE SCALE GENOMIC DNA]</scope>
    <source>
        <strain evidence="4">ATCC BAA-1556 / DSM 19958 / E1-9c</strain>
    </source>
</reference>
<sequence precursor="true">MMRRALCLVLLLSLVLFSSAAAQEITITSDQKEYYIQQGAQATIPLVLTNTYGHEVKGTLERTSVGDEGAGPESAVQSASFKIPDGAHSLNLHLGPYDQPMTLTVSLRFAYTEAGVDREVALSPLVVHVTANDPGQKNVKDPLVSTDLPAPRTTVPADQQGQGESIDQALQSGQIPSDAGALQNQFRQEENLTALRQTALEQVIENDSTIRDILASLQVQGFTVDDRQVTPVSNTTGQFLYHFAKKSGEEATLNGGMDNATLLFADQKSSALLSLPPLLEKNATYRAFADNLHGDGYSGVQTDINTTTNRTAVVALTWADRKENKATAAATVINNTTISGLTLHRPPAVPSNLIPMLLALLHPVVLTLLAVLCFAGGVILYRRWRRRRDSALALEVQSPFDYRKAAEDLLVMAAAYYAQGAPQRGYGSAGEALRLFLSYHYGDGTSSTDQEVLALPVGQGADLLKVQMILQRCSLVEFAKWSPDAEEFAGILAAVRGIIRDAGPKSGK</sequence>
<evidence type="ECO:0000256" key="2">
    <source>
        <dbReference type="SAM" id="Phobius"/>
    </source>
</evidence>
<dbReference type="GeneID" id="7270351"/>
<dbReference type="HOGENOM" id="CLU_037924_0_0_2"/>
<name>B8GK40_METPE</name>
<dbReference type="AlphaFoldDB" id="B8GK40"/>
<dbReference type="STRING" id="521011.Mpal_1805"/>
<protein>
    <recommendedName>
        <fullName evidence="5">DUF4129 domain-containing protein</fullName>
    </recommendedName>
</protein>
<dbReference type="KEGG" id="mpl:Mpal_1805"/>
<evidence type="ECO:0008006" key="5">
    <source>
        <dbReference type="Google" id="ProtNLM"/>
    </source>
</evidence>
<evidence type="ECO:0000256" key="1">
    <source>
        <dbReference type="SAM" id="MobiDB-lite"/>
    </source>
</evidence>
<dbReference type="OrthoDB" id="111718at2157"/>
<dbReference type="EMBL" id="CP001338">
    <property type="protein sequence ID" value="ACL17111.1"/>
    <property type="molecule type" value="Genomic_DNA"/>
</dbReference>
<proteinExistence type="predicted"/>
<evidence type="ECO:0000313" key="3">
    <source>
        <dbReference type="EMBL" id="ACL17111.1"/>
    </source>
</evidence>
<keyword evidence="4" id="KW-1185">Reference proteome</keyword>
<dbReference type="Proteomes" id="UP000002457">
    <property type="component" value="Chromosome"/>
</dbReference>
<dbReference type="RefSeq" id="WP_012618430.1">
    <property type="nucleotide sequence ID" value="NC_011832.1"/>
</dbReference>
<organism evidence="3 4">
    <name type="scientific">Methanosphaerula palustris (strain ATCC BAA-1556 / DSM 19958 / E1-9c)</name>
    <dbReference type="NCBI Taxonomy" id="521011"/>
    <lineage>
        <taxon>Archaea</taxon>
        <taxon>Methanobacteriati</taxon>
        <taxon>Methanobacteriota</taxon>
        <taxon>Stenosarchaea group</taxon>
        <taxon>Methanomicrobia</taxon>
        <taxon>Methanomicrobiales</taxon>
        <taxon>Methanoregulaceae</taxon>
        <taxon>Methanosphaerula</taxon>
    </lineage>
</organism>
<dbReference type="eggNOG" id="arCOG06854">
    <property type="taxonomic scope" value="Archaea"/>
</dbReference>
<keyword evidence="2" id="KW-0812">Transmembrane</keyword>
<accession>B8GK40</accession>
<keyword evidence="2" id="KW-1133">Transmembrane helix</keyword>
<keyword evidence="2" id="KW-0472">Membrane</keyword>